<dbReference type="Proteomes" id="UP001187192">
    <property type="component" value="Unassembled WGS sequence"/>
</dbReference>
<comment type="caution">
    <text evidence="1">The sequence shown here is derived from an EMBL/GenBank/DDBJ whole genome shotgun (WGS) entry which is preliminary data.</text>
</comment>
<reference evidence="1" key="1">
    <citation type="submission" date="2023-07" db="EMBL/GenBank/DDBJ databases">
        <title>draft genome sequence of fig (Ficus carica).</title>
        <authorList>
            <person name="Takahashi T."/>
            <person name="Nishimura K."/>
        </authorList>
    </citation>
    <scope>NUCLEOTIDE SEQUENCE</scope>
</reference>
<name>A0AA88A577_FICCA</name>
<protein>
    <submittedName>
        <fullName evidence="1">Uncharacterized protein</fullName>
    </submittedName>
</protein>
<proteinExistence type="predicted"/>
<organism evidence="1 2">
    <name type="scientific">Ficus carica</name>
    <name type="common">Common fig</name>
    <dbReference type="NCBI Taxonomy" id="3494"/>
    <lineage>
        <taxon>Eukaryota</taxon>
        <taxon>Viridiplantae</taxon>
        <taxon>Streptophyta</taxon>
        <taxon>Embryophyta</taxon>
        <taxon>Tracheophyta</taxon>
        <taxon>Spermatophyta</taxon>
        <taxon>Magnoliopsida</taxon>
        <taxon>eudicotyledons</taxon>
        <taxon>Gunneridae</taxon>
        <taxon>Pentapetalae</taxon>
        <taxon>rosids</taxon>
        <taxon>fabids</taxon>
        <taxon>Rosales</taxon>
        <taxon>Moraceae</taxon>
        <taxon>Ficeae</taxon>
        <taxon>Ficus</taxon>
    </lineage>
</organism>
<gene>
    <name evidence="1" type="ORF">TIFTF001_015114</name>
</gene>
<dbReference type="EMBL" id="BTGU01000021">
    <property type="protein sequence ID" value="GMN45920.1"/>
    <property type="molecule type" value="Genomic_DNA"/>
</dbReference>
<accession>A0AA88A577</accession>
<evidence type="ECO:0000313" key="2">
    <source>
        <dbReference type="Proteomes" id="UP001187192"/>
    </source>
</evidence>
<keyword evidence="2" id="KW-1185">Reference proteome</keyword>
<dbReference type="AlphaFoldDB" id="A0AA88A577"/>
<evidence type="ECO:0000313" key="1">
    <source>
        <dbReference type="EMBL" id="GMN45920.1"/>
    </source>
</evidence>
<sequence length="72" mass="8487">MNRETHADRQTVLIGWDGQYGWDDQYCLNFNYQEFLTVNDRKITEMNRETHADCQTVLIGWDGQYGQTVPTV</sequence>